<dbReference type="RefSeq" id="YP_010001109.1">
    <property type="nucleotide sequence ID" value="NC_053172.1"/>
</dbReference>
<evidence type="ECO:0000313" key="2">
    <source>
        <dbReference type="EMBL" id="QIN93631.1"/>
    </source>
</evidence>
<evidence type="ECO:0000313" key="3">
    <source>
        <dbReference type="Proteomes" id="UP000500788"/>
    </source>
</evidence>
<keyword evidence="1" id="KW-0472">Membrane</keyword>
<feature type="transmembrane region" description="Helical" evidence="1">
    <location>
        <begin position="83"/>
        <end position="104"/>
    </location>
</feature>
<feature type="transmembrane region" description="Helical" evidence="1">
    <location>
        <begin position="47"/>
        <end position="71"/>
    </location>
</feature>
<proteinExistence type="predicted"/>
<keyword evidence="1" id="KW-0812">Transmembrane</keyword>
<organism evidence="2 3">
    <name type="scientific">Gordonia phage DumpsterDude</name>
    <dbReference type="NCBI Taxonomy" id="2713262"/>
    <lineage>
        <taxon>Viruses</taxon>
        <taxon>Duplodnaviria</taxon>
        <taxon>Heunggongvirae</taxon>
        <taxon>Uroviricota</taxon>
        <taxon>Caudoviricetes</taxon>
        <taxon>Ruthyvirus</taxon>
        <taxon>Ruthyvirus dumpsterdude</taxon>
    </lineage>
</organism>
<dbReference type="GeneID" id="62974274"/>
<gene>
    <name evidence="2" type="primary">43</name>
    <name evidence="2" type="ORF">SEA_DUMPSTERDUDE_43</name>
</gene>
<keyword evidence="1" id="KW-1133">Transmembrane helix</keyword>
<dbReference type="EMBL" id="MT024859">
    <property type="protein sequence ID" value="QIN93631.1"/>
    <property type="molecule type" value="Genomic_DNA"/>
</dbReference>
<protein>
    <submittedName>
        <fullName evidence="2">Uncharacterized protein</fullName>
    </submittedName>
</protein>
<dbReference type="KEGG" id="vg:62974274"/>
<accession>A0A6G8R0D0</accession>
<keyword evidence="3" id="KW-1185">Reference proteome</keyword>
<sequence>MNDIGGFLGGLAVFTALLFGLVIFLFQLRMQIKDSGYETLRPRFTRFIDQVFANVNYAVAIGVLTTALGVIGTSIGDDQGAPVWLSSILVGFCVHLLLTILMCIKRVTSAYEQLS</sequence>
<evidence type="ECO:0000256" key="1">
    <source>
        <dbReference type="SAM" id="Phobius"/>
    </source>
</evidence>
<reference evidence="2 3" key="1">
    <citation type="submission" date="2020-02" db="EMBL/GenBank/DDBJ databases">
        <authorList>
            <person name="Merkhofer E.C."/>
            <person name="Bhalla S."/>
            <person name="Bricker J.S."/>
            <person name="Brissette I."/>
            <person name="Cavasco M."/>
            <person name="Coleman S."/>
            <person name="Katsanos J."/>
            <person name="Mckinney A."/>
            <person name="Tibbets T."/>
            <person name="Garlena R.A."/>
            <person name="Russell D.A."/>
            <person name="Pope W.H."/>
            <person name="Jacobs-Sera D."/>
            <person name="Hatfull G.F."/>
        </authorList>
    </citation>
    <scope>NUCLEOTIDE SEQUENCE [LARGE SCALE GENOMIC DNA]</scope>
</reference>
<dbReference type="Proteomes" id="UP000500788">
    <property type="component" value="Segment"/>
</dbReference>
<name>A0A6G8R0D0_9CAUD</name>
<feature type="transmembrane region" description="Helical" evidence="1">
    <location>
        <begin position="6"/>
        <end position="26"/>
    </location>
</feature>